<sequence>MRDLIEKQLYNPSVVLPMFALMEMLVSTDFSLGRVSLMVATKGAQAALTRSREFICAHHHSQLH</sequence>
<evidence type="ECO:0000313" key="1">
    <source>
        <dbReference type="EMBL" id="QCP49190.1"/>
    </source>
</evidence>
<dbReference type="Proteomes" id="UP000298656">
    <property type="component" value="Chromosome 1"/>
</dbReference>
<name>A0A4V1EH65_9BURK</name>
<organism evidence="1 2">
    <name type="scientific">Trinickia violacea</name>
    <dbReference type="NCBI Taxonomy" id="2571746"/>
    <lineage>
        <taxon>Bacteria</taxon>
        <taxon>Pseudomonadati</taxon>
        <taxon>Pseudomonadota</taxon>
        <taxon>Betaproteobacteria</taxon>
        <taxon>Burkholderiales</taxon>
        <taxon>Burkholderiaceae</taxon>
        <taxon>Trinickia</taxon>
    </lineage>
</organism>
<dbReference type="OrthoDB" id="9103712at2"/>
<dbReference type="RefSeq" id="WP_137332021.1">
    <property type="nucleotide sequence ID" value="NZ_CP040077.1"/>
</dbReference>
<proteinExistence type="predicted"/>
<reference evidence="1 2" key="1">
    <citation type="submission" date="2019-05" db="EMBL/GenBank/DDBJ databases">
        <title>Burkholderia sp. DHOD12, isolated from subtropical forest soil.</title>
        <authorList>
            <person name="Gao Z.-H."/>
            <person name="Qiu L.-H."/>
        </authorList>
    </citation>
    <scope>NUCLEOTIDE SEQUENCE [LARGE SCALE GENOMIC DNA]</scope>
    <source>
        <strain evidence="1 2">DHOD12</strain>
    </source>
</reference>
<accession>A0A4V1EH65</accession>
<dbReference type="EMBL" id="CP040077">
    <property type="protein sequence ID" value="QCP49190.1"/>
    <property type="molecule type" value="Genomic_DNA"/>
</dbReference>
<dbReference type="KEGG" id="tvl:FAZ95_08375"/>
<dbReference type="AlphaFoldDB" id="A0A4V1EH65"/>
<evidence type="ECO:0000313" key="2">
    <source>
        <dbReference type="Proteomes" id="UP000298656"/>
    </source>
</evidence>
<protein>
    <submittedName>
        <fullName evidence="1">Uncharacterized protein</fullName>
    </submittedName>
</protein>
<gene>
    <name evidence="1" type="ORF">FAZ95_08375</name>
</gene>
<keyword evidence="2" id="KW-1185">Reference proteome</keyword>